<keyword evidence="1" id="KW-0732">Signal</keyword>
<name>A0A7D7QHV9_9NOSO</name>
<gene>
    <name evidence="2" type="ORF">HUN01_03825</name>
</gene>
<evidence type="ECO:0000313" key="2">
    <source>
        <dbReference type="EMBL" id="QMS86744.1"/>
    </source>
</evidence>
<dbReference type="AlphaFoldDB" id="A0A7D7QHV9"/>
<reference evidence="3" key="1">
    <citation type="submission" date="2020-06" db="EMBL/GenBank/DDBJ databases">
        <title>Nostoc edaphicum CCNP1411 genome.</title>
        <authorList>
            <person name="Fidor A."/>
            <person name="Grabski M."/>
            <person name="Gawor J."/>
            <person name="Gromadka R."/>
            <person name="Wegrzyn G."/>
            <person name="Mazur-Marzec H."/>
        </authorList>
    </citation>
    <scope>NUCLEOTIDE SEQUENCE [LARGE SCALE GENOMIC DNA]</scope>
    <source>
        <strain evidence="3">CCNP1411</strain>
    </source>
</reference>
<accession>A0A7D7QHV9</accession>
<feature type="signal peptide" evidence="1">
    <location>
        <begin position="1"/>
        <end position="22"/>
    </location>
</feature>
<keyword evidence="3" id="KW-1185">Reference proteome</keyword>
<organism evidence="2 3">
    <name type="scientific">Nostoc edaphicum CCNP1411</name>
    <dbReference type="NCBI Taxonomy" id="1472755"/>
    <lineage>
        <taxon>Bacteria</taxon>
        <taxon>Bacillati</taxon>
        <taxon>Cyanobacteriota</taxon>
        <taxon>Cyanophyceae</taxon>
        <taxon>Nostocales</taxon>
        <taxon>Nostocaceae</taxon>
        <taxon>Nostoc</taxon>
    </lineage>
</organism>
<proteinExistence type="predicted"/>
<sequence length="93" mass="10221">MTLTKKLSIIVLSVTTTLASTAVIINTYNTEAQAVELVRNGSFELDPLVDPNNPNVTNPNITDWIKSGDPIDTSGIRINNFPQYNRYPLNKSG</sequence>
<protein>
    <submittedName>
        <fullName evidence="2">Uncharacterized protein</fullName>
    </submittedName>
</protein>
<feature type="chain" id="PRO_5028910137" evidence="1">
    <location>
        <begin position="23"/>
        <end position="93"/>
    </location>
</feature>
<dbReference type="Proteomes" id="UP000514713">
    <property type="component" value="Chromosome"/>
</dbReference>
<evidence type="ECO:0000313" key="3">
    <source>
        <dbReference type="Proteomes" id="UP000514713"/>
    </source>
</evidence>
<dbReference type="RefSeq" id="WP_181930156.1">
    <property type="nucleotide sequence ID" value="NZ_CP054698.1"/>
</dbReference>
<evidence type="ECO:0000256" key="1">
    <source>
        <dbReference type="SAM" id="SignalP"/>
    </source>
</evidence>
<dbReference type="KEGG" id="ned:HUN01_03825"/>
<dbReference type="EMBL" id="CP054698">
    <property type="protein sequence ID" value="QMS86744.1"/>
    <property type="molecule type" value="Genomic_DNA"/>
</dbReference>